<proteinExistence type="predicted"/>
<dbReference type="AlphaFoldDB" id="F2JPM7"/>
<evidence type="ECO:0000256" key="1">
    <source>
        <dbReference type="SAM" id="Phobius"/>
    </source>
</evidence>
<evidence type="ECO:0000313" key="3">
    <source>
        <dbReference type="Proteomes" id="UP000008467"/>
    </source>
</evidence>
<gene>
    <name evidence="2" type="ordered locus">Clole_1970</name>
</gene>
<evidence type="ECO:0008006" key="4">
    <source>
        <dbReference type="Google" id="ProtNLM"/>
    </source>
</evidence>
<evidence type="ECO:0000313" key="2">
    <source>
        <dbReference type="EMBL" id="ADZ83687.1"/>
    </source>
</evidence>
<keyword evidence="1" id="KW-1133">Transmembrane helix</keyword>
<dbReference type="Pfam" id="PF14898">
    <property type="entry name" value="DUF4491"/>
    <property type="match status" value="1"/>
</dbReference>
<accession>F2JPM7</accession>
<feature type="transmembrane region" description="Helical" evidence="1">
    <location>
        <begin position="6"/>
        <end position="25"/>
    </location>
</feature>
<protein>
    <recommendedName>
        <fullName evidence="4">DUF4491 domain-containing protein</fullName>
    </recommendedName>
</protein>
<dbReference type="eggNOG" id="ENOG50330D0">
    <property type="taxonomic scope" value="Bacteria"/>
</dbReference>
<dbReference type="KEGG" id="cle:Clole_1970"/>
<keyword evidence="3" id="KW-1185">Reference proteome</keyword>
<reference evidence="2 3" key="1">
    <citation type="journal article" date="2011" name="J. Bacteriol.">
        <title>Complete genome sequence of the cellulose-degrading bacterium Cellulosilyticum lentocellum.</title>
        <authorList>
            <consortium name="US DOE Joint Genome Institute"/>
            <person name="Miller D.A."/>
            <person name="Suen G."/>
            <person name="Bruce D."/>
            <person name="Copeland A."/>
            <person name="Cheng J.F."/>
            <person name="Detter C."/>
            <person name="Goodwin L.A."/>
            <person name="Han C.S."/>
            <person name="Hauser L.J."/>
            <person name="Land M.L."/>
            <person name="Lapidus A."/>
            <person name="Lucas S."/>
            <person name="Meincke L."/>
            <person name="Pitluck S."/>
            <person name="Tapia R."/>
            <person name="Teshima H."/>
            <person name="Woyke T."/>
            <person name="Fox B.G."/>
            <person name="Angert E.R."/>
            <person name="Currie C.R."/>
        </authorList>
    </citation>
    <scope>NUCLEOTIDE SEQUENCE [LARGE SCALE GENOMIC DNA]</scope>
    <source>
        <strain evidence="3">ATCC 49066 / DSM 5427 / NCIMB 11756 / RHM5</strain>
    </source>
</reference>
<keyword evidence="1" id="KW-0472">Membrane</keyword>
<dbReference type="InterPro" id="IPR027890">
    <property type="entry name" value="DUF4491"/>
</dbReference>
<dbReference type="Proteomes" id="UP000008467">
    <property type="component" value="Chromosome"/>
</dbReference>
<name>F2JPM7_CELLD</name>
<organism evidence="2 3">
    <name type="scientific">Cellulosilyticum lentocellum (strain ATCC 49066 / DSM 5427 / NCIMB 11756 / RHM5)</name>
    <name type="common">Clostridium lentocellum</name>
    <dbReference type="NCBI Taxonomy" id="642492"/>
    <lineage>
        <taxon>Bacteria</taxon>
        <taxon>Bacillati</taxon>
        <taxon>Bacillota</taxon>
        <taxon>Clostridia</taxon>
        <taxon>Lachnospirales</taxon>
        <taxon>Cellulosilyticaceae</taxon>
        <taxon>Cellulosilyticum</taxon>
    </lineage>
</organism>
<keyword evidence="1" id="KW-0812">Transmembrane</keyword>
<dbReference type="HOGENOM" id="CLU_158611_0_0_9"/>
<dbReference type="EMBL" id="CP002582">
    <property type="protein sequence ID" value="ADZ83687.1"/>
    <property type="molecule type" value="Genomic_DNA"/>
</dbReference>
<dbReference type="RefSeq" id="WP_013656981.1">
    <property type="nucleotide sequence ID" value="NC_015275.1"/>
</dbReference>
<sequence length="100" mass="11306">MNFQGIIIGVMAFFIIGVFHPIVIASEYYVGKKIWPLFLIVGILCIGISLFIENNTISAIVGVIGFSSLWSIHEVIEQEERVKKGWFPNNPNKSKHMKVE</sequence>
<dbReference type="STRING" id="642492.Clole_1970"/>
<feature type="transmembrane region" description="Helical" evidence="1">
    <location>
        <begin position="34"/>
        <end position="52"/>
    </location>
</feature>